<reference evidence="1" key="1">
    <citation type="submission" date="2020-12" db="EMBL/GenBank/DDBJ databases">
        <title>Metabolic potential, ecology and presence of endohyphal bacteria is reflected in genomic diversity of Mucoromycotina.</title>
        <authorList>
            <person name="Muszewska A."/>
            <person name="Okrasinska A."/>
            <person name="Steczkiewicz K."/>
            <person name="Drgas O."/>
            <person name="Orlowska M."/>
            <person name="Perlinska-Lenart U."/>
            <person name="Aleksandrzak-Piekarczyk T."/>
            <person name="Szatraj K."/>
            <person name="Zielenkiewicz U."/>
            <person name="Pilsyk S."/>
            <person name="Malc E."/>
            <person name="Mieczkowski P."/>
            <person name="Kruszewska J.S."/>
            <person name="Biernat P."/>
            <person name="Pawlowska J."/>
        </authorList>
    </citation>
    <scope>NUCLEOTIDE SEQUENCE</scope>
    <source>
        <strain evidence="1">WA0000017839</strain>
    </source>
</reference>
<dbReference type="AlphaFoldDB" id="A0A8H7QI06"/>
<keyword evidence="2" id="KW-1185">Reference proteome</keyword>
<comment type="caution">
    <text evidence="1">The sequence shown here is derived from an EMBL/GenBank/DDBJ whole genome shotgun (WGS) entry which is preliminary data.</text>
</comment>
<organism evidence="1 2">
    <name type="scientific">Mucor saturninus</name>
    <dbReference type="NCBI Taxonomy" id="64648"/>
    <lineage>
        <taxon>Eukaryota</taxon>
        <taxon>Fungi</taxon>
        <taxon>Fungi incertae sedis</taxon>
        <taxon>Mucoromycota</taxon>
        <taxon>Mucoromycotina</taxon>
        <taxon>Mucoromycetes</taxon>
        <taxon>Mucorales</taxon>
        <taxon>Mucorineae</taxon>
        <taxon>Mucoraceae</taxon>
        <taxon>Mucor</taxon>
    </lineage>
</organism>
<name>A0A8H7QI06_9FUNG</name>
<sequence>MKLSCRHIIYKEEYDQVFSSQTDSNGWDSLVIRKDIVIPLSSVDSRWIFGKLALSNKSTPLESVHQLLSAEMYTKTNVTDTILHKLRRPTEEIPFEHVRKEKLDVISQIADNINANLDVKVLQPLKEKELVVSSQKIAKTGRILSQGEAVKAKVKKVNKPKPATIKKLKQAKFDDYTIIDDNIKHFRGLLSICMPEFMLKHVASVKKVLGDGNCGFRSVAASVGRDEPIRIALSLGVELSGDFEKDEDYYMDGRKCLMKQLTNNSSYYISCFFAGSVSEYQILLESISLAAMGECEKDQWIKMGATGYLIADVYSAQFIFFRGGVNHHTSKLHFK</sequence>
<accession>A0A8H7QI06</accession>
<dbReference type="OrthoDB" id="1915076at2759"/>
<evidence type="ECO:0000313" key="1">
    <source>
        <dbReference type="EMBL" id="KAG2192013.1"/>
    </source>
</evidence>
<gene>
    <name evidence="1" type="ORF">INT47_009300</name>
</gene>
<proteinExistence type="predicted"/>
<evidence type="ECO:0000313" key="2">
    <source>
        <dbReference type="Proteomes" id="UP000603453"/>
    </source>
</evidence>
<evidence type="ECO:0008006" key="3">
    <source>
        <dbReference type="Google" id="ProtNLM"/>
    </source>
</evidence>
<dbReference type="EMBL" id="JAEPRD010000326">
    <property type="protein sequence ID" value="KAG2192013.1"/>
    <property type="molecule type" value="Genomic_DNA"/>
</dbReference>
<protein>
    <recommendedName>
        <fullName evidence="3">OTU domain-containing protein</fullName>
    </recommendedName>
</protein>
<dbReference type="Proteomes" id="UP000603453">
    <property type="component" value="Unassembled WGS sequence"/>
</dbReference>